<evidence type="ECO:0000256" key="1">
    <source>
        <dbReference type="ARBA" id="ARBA00023125"/>
    </source>
</evidence>
<gene>
    <name evidence="4" type="ORF">FN976_22900</name>
</gene>
<dbReference type="GO" id="GO:0003700">
    <property type="term" value="F:DNA-binding transcription factor activity"/>
    <property type="evidence" value="ECO:0007669"/>
    <property type="project" value="TreeGrafter"/>
</dbReference>
<dbReference type="InterPro" id="IPR036271">
    <property type="entry name" value="Tet_transcr_reg_TetR-rel_C_sf"/>
</dbReference>
<organism evidence="4 5">
    <name type="scientific">Caenimonas sedimenti</name>
    <dbReference type="NCBI Taxonomy" id="2596921"/>
    <lineage>
        <taxon>Bacteria</taxon>
        <taxon>Pseudomonadati</taxon>
        <taxon>Pseudomonadota</taxon>
        <taxon>Betaproteobacteria</taxon>
        <taxon>Burkholderiales</taxon>
        <taxon>Comamonadaceae</taxon>
        <taxon>Caenimonas</taxon>
    </lineage>
</organism>
<dbReference type="PANTHER" id="PTHR30055">
    <property type="entry name" value="HTH-TYPE TRANSCRIPTIONAL REGULATOR RUTR"/>
    <property type="match status" value="1"/>
</dbReference>
<comment type="caution">
    <text evidence="4">The sequence shown here is derived from an EMBL/GenBank/DDBJ whole genome shotgun (WGS) entry which is preliminary data.</text>
</comment>
<name>A0A562ZIS7_9BURK</name>
<feature type="DNA-binding region" description="H-T-H motif" evidence="2">
    <location>
        <begin position="33"/>
        <end position="52"/>
    </location>
</feature>
<dbReference type="PROSITE" id="PS50977">
    <property type="entry name" value="HTH_TETR_2"/>
    <property type="match status" value="2"/>
</dbReference>
<dbReference type="Pfam" id="PF17932">
    <property type="entry name" value="TetR_C_24"/>
    <property type="match status" value="1"/>
</dbReference>
<dbReference type="InterPro" id="IPR041490">
    <property type="entry name" value="KstR2_TetR_C"/>
</dbReference>
<dbReference type="Pfam" id="PF00440">
    <property type="entry name" value="TetR_N"/>
    <property type="match status" value="2"/>
</dbReference>
<dbReference type="EMBL" id="VOBQ01000019">
    <property type="protein sequence ID" value="TWO68482.1"/>
    <property type="molecule type" value="Genomic_DNA"/>
</dbReference>
<dbReference type="OrthoDB" id="8770705at2"/>
<dbReference type="GO" id="GO:0000976">
    <property type="term" value="F:transcription cis-regulatory region binding"/>
    <property type="evidence" value="ECO:0007669"/>
    <property type="project" value="TreeGrafter"/>
</dbReference>
<reference evidence="4 5" key="1">
    <citation type="submission" date="2019-07" db="EMBL/GenBank/DDBJ databases">
        <title>Caenimonas sedimenti sp. nov., isolated from activated sludge.</title>
        <authorList>
            <person name="Xu J."/>
        </authorList>
    </citation>
    <scope>NUCLEOTIDE SEQUENCE [LARGE SCALE GENOMIC DNA]</scope>
    <source>
        <strain evidence="4 5">HX-9-20</strain>
    </source>
</reference>
<dbReference type="PRINTS" id="PR00455">
    <property type="entry name" value="HTHTETR"/>
</dbReference>
<dbReference type="RefSeq" id="WP_145895397.1">
    <property type="nucleotide sequence ID" value="NZ_VOBQ01000019.1"/>
</dbReference>
<dbReference type="InterPro" id="IPR009057">
    <property type="entry name" value="Homeodomain-like_sf"/>
</dbReference>
<feature type="DNA-binding region" description="H-T-H motif" evidence="2">
    <location>
        <begin position="245"/>
        <end position="264"/>
    </location>
</feature>
<dbReference type="SUPFAM" id="SSF48498">
    <property type="entry name" value="Tetracyclin repressor-like, C-terminal domain"/>
    <property type="match status" value="1"/>
</dbReference>
<evidence type="ECO:0000259" key="3">
    <source>
        <dbReference type="PROSITE" id="PS50977"/>
    </source>
</evidence>
<dbReference type="PANTHER" id="PTHR30055:SF223">
    <property type="entry name" value="HTH-TYPE TRANSCRIPTIONAL REGULATOR UIDR"/>
    <property type="match status" value="1"/>
</dbReference>
<dbReference type="AlphaFoldDB" id="A0A562ZIS7"/>
<accession>A0A562ZIS7</accession>
<keyword evidence="5" id="KW-1185">Reference proteome</keyword>
<feature type="domain" description="HTH tetR-type" evidence="3">
    <location>
        <begin position="10"/>
        <end position="70"/>
    </location>
</feature>
<evidence type="ECO:0000313" key="4">
    <source>
        <dbReference type="EMBL" id="TWO68482.1"/>
    </source>
</evidence>
<dbReference type="InterPro" id="IPR050109">
    <property type="entry name" value="HTH-type_TetR-like_transc_reg"/>
</dbReference>
<proteinExistence type="predicted"/>
<feature type="domain" description="HTH tetR-type" evidence="3">
    <location>
        <begin position="222"/>
        <end position="282"/>
    </location>
</feature>
<sequence>MSQASTARFQDKRETILDGAARLFNQQGINGGMLSEVARNVGLAPNSLTYYYRRKEDLACACLERAMEAMGACADAAARAGRLEERVRGFVTGYLALLAQIARGLHPELILFNEILTISPPHSAAMGSSYNQLFRRVRALLDAPDAPALAADARNARAHLLLSTTSWTRGWIARHEPDDYALVGERVADVLLHGIAAARRLPEAPQIDLPWAELDGTGADGDTTRTSYLKAATRLVNEHGYRGASVDRIAAELKLTKGSFYHHHPTKEELIVACFERTFAVIRAAQQGAAAAPGSGADRLAIACRALLEFQLSAHGPLLRVTAWTGLPEAIRTDMRRTLGRLGERFATLVLEGMQDGSLRVVDPFVAAQLVNGMLNAAAELERWVRGVHAGNAFELYAMPVFTGLARQSGEAARPA</sequence>
<dbReference type="Gene3D" id="1.10.10.60">
    <property type="entry name" value="Homeodomain-like"/>
    <property type="match status" value="2"/>
</dbReference>
<dbReference type="SUPFAM" id="SSF46689">
    <property type="entry name" value="Homeodomain-like"/>
    <property type="match status" value="2"/>
</dbReference>
<protein>
    <submittedName>
        <fullName evidence="4">TetR/AcrR family transcriptional regulator</fullName>
    </submittedName>
</protein>
<keyword evidence="1 2" id="KW-0238">DNA-binding</keyword>
<dbReference type="Proteomes" id="UP000318199">
    <property type="component" value="Unassembled WGS sequence"/>
</dbReference>
<evidence type="ECO:0000256" key="2">
    <source>
        <dbReference type="PROSITE-ProRule" id="PRU00335"/>
    </source>
</evidence>
<dbReference type="Gene3D" id="1.10.357.10">
    <property type="entry name" value="Tetracycline Repressor, domain 2"/>
    <property type="match status" value="2"/>
</dbReference>
<evidence type="ECO:0000313" key="5">
    <source>
        <dbReference type="Proteomes" id="UP000318199"/>
    </source>
</evidence>
<dbReference type="InterPro" id="IPR001647">
    <property type="entry name" value="HTH_TetR"/>
</dbReference>